<dbReference type="InterPro" id="IPR006311">
    <property type="entry name" value="TAT_signal"/>
</dbReference>
<sequence length="549" mass="58952">MIDHPLSELAPLVSSVSRRNFLVGLGAASAAVALAGCGYGGSGAGALGTDAGPPQPGGTFIVGTTLVAQHANPALGGGAGPMMVGAQVFAGLVLTGDDFSPQPYLAESWTISPDNLSVTFKIRTGATFHDGSPITSADVAFSVLASKQYNGFTSMFDKVTDIETPDATTVIIRLSAPNAALLACLTPATAPILPKHIYGDGQELRTHPRNTQNVIGSGPFRLASFNPRSEIRMTKYENFFLPDRPYVDNVIYRVDPGGNTILLQLQQGEIHSVRTGDSVQLQQLRAQPKVAVADTGLQALSGVGIAALNLENQYLKNLQVRQAIAHAMDRRYILEQVLGGEAAATDSVLPPIDQFYSDQVTRYPFDLAKAKQLLAAAGYANGFPLRIDFIPGVREFCASMAEYLREALKAIGITVTIVPAPDVATVAQRVTSGDFDLYLTPFLTYGDPVVGVHSLFLSSNIGGNFPGNIPRYRNPKVDALLEQAGNEMDLTRRKEIYATFQQQVSDDLPVIPFAQYRPRSAYVPAVVHRPNLSVWEYMSPCNDVWVTAR</sequence>
<accession>A0ABZ1N3G3</accession>
<keyword evidence="1" id="KW-0732">Signal</keyword>
<dbReference type="PANTHER" id="PTHR30290:SF38">
    <property type="entry name" value="D,D-DIPEPTIDE-BINDING PERIPLASMIC PROTEIN DDPA-RELATED"/>
    <property type="match status" value="1"/>
</dbReference>
<feature type="domain" description="Solute-binding protein family 5" evidence="2">
    <location>
        <begin position="101"/>
        <end position="460"/>
    </location>
</feature>
<dbReference type="EMBL" id="CP109527">
    <property type="protein sequence ID" value="WTY34398.1"/>
    <property type="molecule type" value="Genomic_DNA"/>
</dbReference>
<evidence type="ECO:0000259" key="2">
    <source>
        <dbReference type="Pfam" id="PF00496"/>
    </source>
</evidence>
<dbReference type="Pfam" id="PF00496">
    <property type="entry name" value="SBP_bac_5"/>
    <property type="match status" value="1"/>
</dbReference>
<proteinExistence type="predicted"/>
<dbReference type="SUPFAM" id="SSF53850">
    <property type="entry name" value="Periplasmic binding protein-like II"/>
    <property type="match status" value="1"/>
</dbReference>
<name>A0ABZ1N3G3_9NOCA</name>
<dbReference type="InterPro" id="IPR000914">
    <property type="entry name" value="SBP_5_dom"/>
</dbReference>
<dbReference type="Gene3D" id="3.40.190.10">
    <property type="entry name" value="Periplasmic binding protein-like II"/>
    <property type="match status" value="1"/>
</dbReference>
<evidence type="ECO:0000313" key="3">
    <source>
        <dbReference type="EMBL" id="WTY34398.1"/>
    </source>
</evidence>
<evidence type="ECO:0000313" key="4">
    <source>
        <dbReference type="Proteomes" id="UP001621418"/>
    </source>
</evidence>
<dbReference type="Gene3D" id="3.10.105.10">
    <property type="entry name" value="Dipeptide-binding Protein, Domain 3"/>
    <property type="match status" value="1"/>
</dbReference>
<gene>
    <name evidence="3" type="ORF">OG308_24170</name>
</gene>
<dbReference type="InterPro" id="IPR039424">
    <property type="entry name" value="SBP_5"/>
</dbReference>
<dbReference type="RefSeq" id="WP_405146739.1">
    <property type="nucleotide sequence ID" value="NZ_CP109527.1"/>
</dbReference>
<dbReference type="Proteomes" id="UP001621418">
    <property type="component" value="Chromosome"/>
</dbReference>
<dbReference type="InterPro" id="IPR030678">
    <property type="entry name" value="Peptide/Ni-bd"/>
</dbReference>
<dbReference type="PROSITE" id="PS51318">
    <property type="entry name" value="TAT"/>
    <property type="match status" value="1"/>
</dbReference>
<keyword evidence="4" id="KW-1185">Reference proteome</keyword>
<dbReference type="PIRSF" id="PIRSF002741">
    <property type="entry name" value="MppA"/>
    <property type="match status" value="1"/>
</dbReference>
<dbReference type="PANTHER" id="PTHR30290">
    <property type="entry name" value="PERIPLASMIC BINDING COMPONENT OF ABC TRANSPORTER"/>
    <property type="match status" value="1"/>
</dbReference>
<organism evidence="3 4">
    <name type="scientific">Nocardia salmonicida</name>
    <dbReference type="NCBI Taxonomy" id="53431"/>
    <lineage>
        <taxon>Bacteria</taxon>
        <taxon>Bacillati</taxon>
        <taxon>Actinomycetota</taxon>
        <taxon>Actinomycetes</taxon>
        <taxon>Mycobacteriales</taxon>
        <taxon>Nocardiaceae</taxon>
        <taxon>Nocardia</taxon>
    </lineage>
</organism>
<protein>
    <submittedName>
        <fullName evidence="3">ABC transporter substrate-binding protein</fullName>
    </submittedName>
</protein>
<reference evidence="3 4" key="1">
    <citation type="submission" date="2022-10" db="EMBL/GenBank/DDBJ databases">
        <title>The complete genomes of actinobacterial strains from the NBC collection.</title>
        <authorList>
            <person name="Joergensen T.S."/>
            <person name="Alvarez Arevalo M."/>
            <person name="Sterndorff E.B."/>
            <person name="Faurdal D."/>
            <person name="Vuksanovic O."/>
            <person name="Mourched A.-S."/>
            <person name="Charusanti P."/>
            <person name="Shaw S."/>
            <person name="Blin K."/>
            <person name="Weber T."/>
        </authorList>
    </citation>
    <scope>NUCLEOTIDE SEQUENCE [LARGE SCALE GENOMIC DNA]</scope>
    <source>
        <strain evidence="3 4">NBC_01413</strain>
    </source>
</reference>
<evidence type="ECO:0000256" key="1">
    <source>
        <dbReference type="ARBA" id="ARBA00022729"/>
    </source>
</evidence>